<feature type="non-terminal residue" evidence="1">
    <location>
        <position position="31"/>
    </location>
</feature>
<protein>
    <submittedName>
        <fullName evidence="1">Uncharacterized protein</fullName>
    </submittedName>
</protein>
<accession>A0A6C8GN84</accession>
<gene>
    <name evidence="1" type="ORF">LTSEADE_2339</name>
</gene>
<name>A0A6C8GN84_SALET</name>
<organism evidence="1 2">
    <name type="scientific">Salmonella enterica subsp. enterica serovar Adelaide str. A4-669</name>
    <dbReference type="NCBI Taxonomy" id="913063"/>
    <lineage>
        <taxon>Bacteria</taxon>
        <taxon>Pseudomonadati</taxon>
        <taxon>Pseudomonadota</taxon>
        <taxon>Gammaproteobacteria</taxon>
        <taxon>Enterobacterales</taxon>
        <taxon>Enterobacteriaceae</taxon>
        <taxon>Salmonella</taxon>
    </lineage>
</organism>
<sequence>MLCRCFFFQYDTLCRIRRHWRSAMDLRHATS</sequence>
<dbReference type="AlphaFoldDB" id="A0A6C8GN84"/>
<dbReference type="Proteomes" id="UP000004906">
    <property type="component" value="Unassembled WGS sequence"/>
</dbReference>
<dbReference type="EMBL" id="AFCI01000811">
    <property type="protein sequence ID" value="EHC36836.1"/>
    <property type="molecule type" value="Genomic_DNA"/>
</dbReference>
<proteinExistence type="predicted"/>
<evidence type="ECO:0000313" key="2">
    <source>
        <dbReference type="Proteomes" id="UP000004906"/>
    </source>
</evidence>
<evidence type="ECO:0000313" key="1">
    <source>
        <dbReference type="EMBL" id="EHC36836.1"/>
    </source>
</evidence>
<comment type="caution">
    <text evidence="1">The sequence shown here is derived from an EMBL/GenBank/DDBJ whole genome shotgun (WGS) entry which is preliminary data.</text>
</comment>
<reference evidence="1 2" key="1">
    <citation type="journal article" date="2011" name="BMC Genomics">
        <title>Genome sequencing reveals diversification of virulence factor content and possible host adaptation in distinct subpopulations of Salmonella enterica.</title>
        <authorList>
            <person name="den Bakker H.C."/>
            <person name="Moreno Switt A.I."/>
            <person name="Govoni G."/>
            <person name="Cummings C.A."/>
            <person name="Ranieri M.L."/>
            <person name="Degoricija L."/>
            <person name="Hoelzer K."/>
            <person name="Rodriguez-Rivera L.D."/>
            <person name="Brown S."/>
            <person name="Bolchacova E."/>
            <person name="Furtado M.R."/>
            <person name="Wiedmann M."/>
        </authorList>
    </citation>
    <scope>NUCLEOTIDE SEQUENCE [LARGE SCALE GENOMIC DNA]</scope>
    <source>
        <strain evidence="1 2">A4-669</strain>
    </source>
</reference>